<accession>A0ABN1TN83</accession>
<dbReference type="EMBL" id="BAAALD010000042">
    <property type="protein sequence ID" value="GAA1095117.1"/>
    <property type="molecule type" value="Genomic_DNA"/>
</dbReference>
<dbReference type="Proteomes" id="UP001499987">
    <property type="component" value="Unassembled WGS sequence"/>
</dbReference>
<name>A0ABN1TN83_9ACTN</name>
<protein>
    <submittedName>
        <fullName evidence="3">Uncharacterized protein</fullName>
    </submittedName>
</protein>
<evidence type="ECO:0000313" key="3">
    <source>
        <dbReference type="EMBL" id="GAA1095244.1"/>
    </source>
</evidence>
<evidence type="ECO:0000256" key="1">
    <source>
        <dbReference type="SAM" id="MobiDB-lite"/>
    </source>
</evidence>
<sequence>MLGADVVVVEHPGFFLSQDDNPPRAVGEPFEHRFRSSERSASSGSVPALSFRMLVPLSGAAHGQPHSRGDIMLRDQPTPFPT</sequence>
<organism evidence="3 4">
    <name type="scientific">Kitasatospora arboriphila</name>
    <dbReference type="NCBI Taxonomy" id="258052"/>
    <lineage>
        <taxon>Bacteria</taxon>
        <taxon>Bacillati</taxon>
        <taxon>Actinomycetota</taxon>
        <taxon>Actinomycetes</taxon>
        <taxon>Kitasatosporales</taxon>
        <taxon>Streptomycetaceae</taxon>
        <taxon>Kitasatospora</taxon>
    </lineage>
</organism>
<reference evidence="3" key="3">
    <citation type="submission" date="2023-12" db="EMBL/GenBank/DDBJ databases">
        <authorList>
            <person name="Sun Q."/>
            <person name="Inoue M."/>
        </authorList>
    </citation>
    <scope>NUCLEOTIDE SEQUENCE</scope>
    <source>
        <strain evidence="3">JCM 13002</strain>
    </source>
</reference>
<feature type="region of interest" description="Disordered" evidence="1">
    <location>
        <begin position="18"/>
        <end position="45"/>
    </location>
</feature>
<reference evidence="3 4" key="2">
    <citation type="journal article" date="2019" name="Int. J. Syst. Evol. Microbiol.">
        <title>The Global Catalogue of Microorganisms (GCM) 10K type strain sequencing project: providing services to taxonomists for standard genome sequencing and annotation.</title>
        <authorList>
            <consortium name="The Broad Institute Genomics Platform"/>
            <consortium name="The Broad Institute Genome Sequencing Center for Infectious Disease"/>
            <person name="Wu L."/>
            <person name="Ma J."/>
        </authorList>
    </citation>
    <scope>NUCLEOTIDE SEQUENCE [LARGE SCALE GENOMIC DNA]</scope>
    <source>
        <strain evidence="3 4">JCM 13002</strain>
    </source>
</reference>
<evidence type="ECO:0000313" key="4">
    <source>
        <dbReference type="Proteomes" id="UP001499987"/>
    </source>
</evidence>
<comment type="caution">
    <text evidence="3">The sequence shown here is derived from an EMBL/GenBank/DDBJ whole genome shotgun (WGS) entry which is preliminary data.</text>
</comment>
<keyword evidence="4" id="KW-1185">Reference proteome</keyword>
<reference evidence="2" key="1">
    <citation type="journal article" date="2014" name="Int. J. Syst. Evol. Microbiol.">
        <title>Complete genome of a new Firmicutes species belonging to the dominant human colonic microbiota ('Ruminococcus bicirculans') reveals two chromosomes and a selective capacity to utilize plant glucans.</title>
        <authorList>
            <consortium name="NISC Comparative Sequencing Program"/>
            <person name="Wegmann U."/>
            <person name="Louis P."/>
            <person name="Goesmann A."/>
            <person name="Henrissat B."/>
            <person name="Duncan S.H."/>
            <person name="Flint H.J."/>
        </authorList>
    </citation>
    <scope>NUCLEOTIDE SEQUENCE</scope>
    <source>
        <strain evidence="2">JCM 13002</strain>
    </source>
</reference>
<gene>
    <name evidence="2" type="ORF">GCM10009663_43060</name>
    <name evidence="3" type="ORF">GCM10009663_43190</name>
</gene>
<feature type="compositionally biased region" description="Basic and acidic residues" evidence="1">
    <location>
        <begin position="29"/>
        <end position="38"/>
    </location>
</feature>
<proteinExistence type="predicted"/>
<evidence type="ECO:0000313" key="2">
    <source>
        <dbReference type="EMBL" id="GAA1095117.1"/>
    </source>
</evidence>
<feature type="region of interest" description="Disordered" evidence="1">
    <location>
        <begin position="59"/>
        <end position="82"/>
    </location>
</feature>
<dbReference type="EMBL" id="BAAALD010000042">
    <property type="protein sequence ID" value="GAA1095244.1"/>
    <property type="molecule type" value="Genomic_DNA"/>
</dbReference>